<gene>
    <name evidence="2" type="ORF">EAE98_003958</name>
</gene>
<feature type="region of interest" description="Disordered" evidence="1">
    <location>
        <begin position="1"/>
        <end position="23"/>
    </location>
</feature>
<evidence type="ECO:0000313" key="2">
    <source>
        <dbReference type="EMBL" id="KAF7932659.1"/>
    </source>
</evidence>
<proteinExistence type="predicted"/>
<name>A0ABQ7IS72_9HELO</name>
<dbReference type="Proteomes" id="UP000783213">
    <property type="component" value="Unassembled WGS sequence"/>
</dbReference>
<reference evidence="2 3" key="1">
    <citation type="journal article" date="2020" name="Genome Biol. Evol.">
        <title>Comparative genomics of Sclerotiniaceae.</title>
        <authorList>
            <person name="Valero Jimenez C.A."/>
            <person name="Steentjes M."/>
            <person name="Scholten O.E."/>
            <person name="Van Kan J.A.L."/>
        </authorList>
    </citation>
    <scope>NUCLEOTIDE SEQUENCE [LARGE SCALE GENOMIC DNA]</scope>
    <source>
        <strain evidence="2 3">B1</strain>
    </source>
</reference>
<sequence>MSSEQQSQSESSNPSNTDSTGNFANLPRELDDMIWSQVPVISGPRLIKIRADPDVQTVILSHHRHMFDHKITNPQIVNTAKDTFMFNGISRLNEYVQHTGAIITKTGAVYSEPACYPTMQNLVVRLFLDIGNPGSEPYSVWLNRLREEIDFDKFILEKILRELLESVSKVQSLKKIYLLTEEEQMPGPRLVERIDGRLMDLFAEDDELQRRYGEGLRMPEVVCLTKMEFPVELVRVARRYARP</sequence>
<evidence type="ECO:0008006" key="4">
    <source>
        <dbReference type="Google" id="ProtNLM"/>
    </source>
</evidence>
<dbReference type="EMBL" id="RCSX01000007">
    <property type="protein sequence ID" value="KAF7932659.1"/>
    <property type="molecule type" value="Genomic_DNA"/>
</dbReference>
<keyword evidence="3" id="KW-1185">Reference proteome</keyword>
<dbReference type="RefSeq" id="XP_038812051.1">
    <property type="nucleotide sequence ID" value="XM_038951578.1"/>
</dbReference>
<dbReference type="GeneID" id="62230732"/>
<feature type="compositionally biased region" description="Polar residues" evidence="1">
    <location>
        <begin position="13"/>
        <end position="23"/>
    </location>
</feature>
<accession>A0ABQ7IS72</accession>
<feature type="compositionally biased region" description="Low complexity" evidence="1">
    <location>
        <begin position="1"/>
        <end position="12"/>
    </location>
</feature>
<organism evidence="2 3">
    <name type="scientific">Botrytis deweyae</name>
    <dbReference type="NCBI Taxonomy" id="2478750"/>
    <lineage>
        <taxon>Eukaryota</taxon>
        <taxon>Fungi</taxon>
        <taxon>Dikarya</taxon>
        <taxon>Ascomycota</taxon>
        <taxon>Pezizomycotina</taxon>
        <taxon>Leotiomycetes</taxon>
        <taxon>Helotiales</taxon>
        <taxon>Sclerotiniaceae</taxon>
        <taxon>Botrytis</taxon>
    </lineage>
</organism>
<evidence type="ECO:0000256" key="1">
    <source>
        <dbReference type="SAM" id="MobiDB-lite"/>
    </source>
</evidence>
<evidence type="ECO:0000313" key="3">
    <source>
        <dbReference type="Proteomes" id="UP000783213"/>
    </source>
</evidence>
<comment type="caution">
    <text evidence="2">The sequence shown here is derived from an EMBL/GenBank/DDBJ whole genome shotgun (WGS) entry which is preliminary data.</text>
</comment>
<protein>
    <recommendedName>
        <fullName evidence="4">BTB domain-containing protein</fullName>
    </recommendedName>
</protein>